<name>A0A6P2R2M0_BURL3</name>
<dbReference type="RefSeq" id="WP_175034359.1">
    <property type="nucleotide sequence ID" value="NZ_CABVPW010000036.1"/>
</dbReference>
<dbReference type="EMBL" id="CABVPW010000036">
    <property type="protein sequence ID" value="VWC25945.1"/>
    <property type="molecule type" value="Genomic_DNA"/>
</dbReference>
<sequence>METEINTELPPLAIRQVADALVKLYSTENDSLFSITVRDETVSVLYKKTPPGRLRYTVYNGDTSFFNKLSPDEFYNVERAVYECLRDADYREKPF</sequence>
<proteinExistence type="predicted"/>
<protein>
    <submittedName>
        <fullName evidence="1">Uncharacterized protein</fullName>
    </submittedName>
</protein>
<evidence type="ECO:0000313" key="2">
    <source>
        <dbReference type="Proteomes" id="UP000494218"/>
    </source>
</evidence>
<gene>
    <name evidence="1" type="ORF">BLA23254_06063</name>
</gene>
<reference evidence="1 2" key="1">
    <citation type="submission" date="2019-09" db="EMBL/GenBank/DDBJ databases">
        <authorList>
            <person name="Depoorter E."/>
        </authorList>
    </citation>
    <scope>NUCLEOTIDE SEQUENCE [LARGE SCALE GENOMIC DNA]</scope>
    <source>
        <strain evidence="1">LMG 23254</strain>
    </source>
</reference>
<accession>A0A6P2R2M0</accession>
<organism evidence="1 2">
    <name type="scientific">Burkholderia lata (strain ATCC 17760 / DSM 23089 / LMG 22485 / NCIMB 9086 / R18194 / 383)</name>
    <dbReference type="NCBI Taxonomy" id="482957"/>
    <lineage>
        <taxon>Bacteria</taxon>
        <taxon>Pseudomonadati</taxon>
        <taxon>Pseudomonadota</taxon>
        <taxon>Betaproteobacteria</taxon>
        <taxon>Burkholderiales</taxon>
        <taxon>Burkholderiaceae</taxon>
        <taxon>Burkholderia</taxon>
        <taxon>Burkholderia cepacia complex</taxon>
    </lineage>
</organism>
<dbReference type="AlphaFoldDB" id="A0A6P2R2M0"/>
<dbReference type="Proteomes" id="UP000494218">
    <property type="component" value="Unassembled WGS sequence"/>
</dbReference>
<evidence type="ECO:0000313" key="1">
    <source>
        <dbReference type="EMBL" id="VWC25945.1"/>
    </source>
</evidence>